<evidence type="ECO:0000256" key="2">
    <source>
        <dbReference type="ARBA" id="ARBA00022448"/>
    </source>
</evidence>
<protein>
    <submittedName>
        <fullName evidence="4">V-type ATP synthase subunit C</fullName>
    </submittedName>
</protein>
<accession>A0A1C6HSJ5</accession>
<evidence type="ECO:0000313" key="4">
    <source>
        <dbReference type="EMBL" id="SCJ60624.1"/>
    </source>
</evidence>
<organism evidence="4">
    <name type="scientific">uncultured Anaerotruncus sp</name>
    <dbReference type="NCBI Taxonomy" id="905011"/>
    <lineage>
        <taxon>Bacteria</taxon>
        <taxon>Bacillati</taxon>
        <taxon>Bacillota</taxon>
        <taxon>Clostridia</taxon>
        <taxon>Eubacteriales</taxon>
        <taxon>Oscillospiraceae</taxon>
        <taxon>Anaerotruncus</taxon>
        <taxon>environmental samples</taxon>
    </lineage>
</organism>
<gene>
    <name evidence="4" type="ORF">SAMEA3545359_01026</name>
</gene>
<dbReference type="Pfam" id="PF01992">
    <property type="entry name" value="vATP-synt_AC39"/>
    <property type="match status" value="1"/>
</dbReference>
<dbReference type="Gene3D" id="1.10.132.50">
    <property type="entry name" value="ATP synthase (C/AC39) subunit, domain 3"/>
    <property type="match status" value="2"/>
</dbReference>
<proteinExistence type="inferred from homology"/>
<evidence type="ECO:0000256" key="1">
    <source>
        <dbReference type="ARBA" id="ARBA00006709"/>
    </source>
</evidence>
<dbReference type="Gene3D" id="1.20.1690.10">
    <property type="entry name" value="V-type ATP synthase subunit C domain"/>
    <property type="match status" value="2"/>
</dbReference>
<reference evidence="4" key="1">
    <citation type="submission" date="2015-09" db="EMBL/GenBank/DDBJ databases">
        <authorList>
            <consortium name="Pathogen Informatics"/>
        </authorList>
    </citation>
    <scope>NUCLEOTIDE SEQUENCE</scope>
    <source>
        <strain evidence="4">2789STDY5834896</strain>
    </source>
</reference>
<dbReference type="PANTHER" id="PTHR38682:SF1">
    <property type="entry name" value="V-TYPE ATP SYNTHASE SUBUNIT C"/>
    <property type="match status" value="1"/>
</dbReference>
<dbReference type="InterPro" id="IPR035067">
    <property type="entry name" value="V-type_ATPase_csu/dsu"/>
</dbReference>
<dbReference type="PANTHER" id="PTHR38682">
    <property type="entry name" value="V-TYPE ATP SYNTHASE SUBUNIT C"/>
    <property type="match status" value="1"/>
</dbReference>
<keyword evidence="2" id="KW-0813">Transport</keyword>
<evidence type="ECO:0000256" key="3">
    <source>
        <dbReference type="ARBA" id="ARBA00023065"/>
    </source>
</evidence>
<dbReference type="InterPro" id="IPR002843">
    <property type="entry name" value="ATPase_V0-cplx_csu/dsu"/>
</dbReference>
<sequence>MLSSFSQNAILAKIKAMYGKRITPAQYNDMLHKLSIPELASYLKNNTHYRDVMESVNTATIHRGQLETIIKKDLYQSILRLGRYLPGKREQYMQFFVGQLEIEQLVMCVGQFDLEGETELVSDIPGFLIPLLSFDVMALATVETPRQLLSLLEGGPYYKTVEPFVQSENKEFDVAGCTRALRQQYYDNLFAGIDSEYKGRTRQEMRDIISTNVELFNITNIYRLKVFFHYEPEKIRPLLIKNPGSRISERFMEALIQAPDGDRFTQLISQSKYKNYFDQNDFLYIEYHTSYIKYNLNRRHISFATKAPTAFLAFLILGGIEGENLTHIIEGIRYGVAPEDIQKLLII</sequence>
<dbReference type="InterPro" id="IPR050873">
    <property type="entry name" value="V-ATPase_V0D/AC39_subunit"/>
</dbReference>
<keyword evidence="3" id="KW-0406">Ion transport</keyword>
<dbReference type="SUPFAM" id="SSF103486">
    <property type="entry name" value="V-type ATP synthase subunit C"/>
    <property type="match status" value="1"/>
</dbReference>
<name>A0A1C6HSJ5_9FIRM</name>
<dbReference type="InterPro" id="IPR036079">
    <property type="entry name" value="ATPase_csu/dsu_sf"/>
</dbReference>
<dbReference type="GO" id="GO:0046961">
    <property type="term" value="F:proton-transporting ATPase activity, rotational mechanism"/>
    <property type="evidence" value="ECO:0007669"/>
    <property type="project" value="InterPro"/>
</dbReference>
<dbReference type="InterPro" id="IPR044911">
    <property type="entry name" value="V-type_ATPase_csu/dsu_dom_3"/>
</dbReference>
<comment type="similarity">
    <text evidence="1">Belongs to the V-ATPase V0D/AC39 subunit family.</text>
</comment>
<dbReference type="EMBL" id="FMHG01000001">
    <property type="protein sequence ID" value="SCJ60624.1"/>
    <property type="molecule type" value="Genomic_DNA"/>
</dbReference>
<dbReference type="AlphaFoldDB" id="A0A1C6HSJ5"/>